<dbReference type="EMBL" id="JANCYU010000050">
    <property type="protein sequence ID" value="KAK4527306.1"/>
    <property type="molecule type" value="Genomic_DNA"/>
</dbReference>
<dbReference type="InterPro" id="IPR008991">
    <property type="entry name" value="Translation_prot_SH3-like_sf"/>
</dbReference>
<dbReference type="GO" id="GO:0005762">
    <property type="term" value="C:mitochondrial large ribosomal subunit"/>
    <property type="evidence" value="ECO:0007669"/>
    <property type="project" value="TreeGrafter"/>
</dbReference>
<sequence length="216" mass="25078">MSMSRATLLRCCGQRSSSLLQVKRYLHKVQIAQCSNSTQEQENKQESETEQWFYNRGWPYEPLYGPRPKYPKRKSPVKRAISLMRVVESDEIRRLLESNRAMLPKSIPDLAVGDVIRLKIVDPSDESKVQWFTGRVIHLRKAYTGSSVTLRNVVNEVAVERVVPLYSPWIREAYLLDRKPTDKQDLFYLRERPLKESSCGPMEPPELANKGNRAKK</sequence>
<dbReference type="PANTHER" id="PTHR15680:SF9">
    <property type="entry name" value="LARGE RIBOSOMAL SUBUNIT PROTEIN BL19M"/>
    <property type="match status" value="1"/>
</dbReference>
<dbReference type="PANTHER" id="PTHR15680">
    <property type="entry name" value="RIBOSOMAL PROTEIN L19"/>
    <property type="match status" value="1"/>
</dbReference>
<gene>
    <name evidence="5" type="ORF">GAYE_SCF38G5228</name>
</gene>
<dbReference type="Pfam" id="PF01245">
    <property type="entry name" value="Ribosomal_L19"/>
    <property type="match status" value="1"/>
</dbReference>
<evidence type="ECO:0000256" key="3">
    <source>
        <dbReference type="ARBA" id="ARBA00023274"/>
    </source>
</evidence>
<dbReference type="InterPro" id="IPR038657">
    <property type="entry name" value="Ribosomal_bL19_sf"/>
</dbReference>
<evidence type="ECO:0000256" key="1">
    <source>
        <dbReference type="ARBA" id="ARBA00005781"/>
    </source>
</evidence>
<dbReference type="Gene3D" id="2.30.30.790">
    <property type="match status" value="1"/>
</dbReference>
<dbReference type="SUPFAM" id="SSF50104">
    <property type="entry name" value="Translation proteins SH3-like domain"/>
    <property type="match status" value="1"/>
</dbReference>
<proteinExistence type="inferred from homology"/>
<evidence type="ECO:0000313" key="6">
    <source>
        <dbReference type="Proteomes" id="UP001300502"/>
    </source>
</evidence>
<name>A0AAV9IJ34_9RHOD</name>
<comment type="similarity">
    <text evidence="1">Belongs to the bacterial ribosomal protein bL19 family.</text>
</comment>
<dbReference type="Proteomes" id="UP001300502">
    <property type="component" value="Unassembled WGS sequence"/>
</dbReference>
<dbReference type="InterPro" id="IPR001857">
    <property type="entry name" value="Ribosomal_bL19"/>
</dbReference>
<evidence type="ECO:0000256" key="2">
    <source>
        <dbReference type="ARBA" id="ARBA00022980"/>
    </source>
</evidence>
<comment type="caution">
    <text evidence="5">The sequence shown here is derived from an EMBL/GenBank/DDBJ whole genome shotgun (WGS) entry which is preliminary data.</text>
</comment>
<organism evidence="5 6">
    <name type="scientific">Galdieria yellowstonensis</name>
    <dbReference type="NCBI Taxonomy" id="3028027"/>
    <lineage>
        <taxon>Eukaryota</taxon>
        <taxon>Rhodophyta</taxon>
        <taxon>Bangiophyceae</taxon>
        <taxon>Galdieriales</taxon>
        <taxon>Galdieriaceae</taxon>
        <taxon>Galdieria</taxon>
    </lineage>
</organism>
<feature type="region of interest" description="Disordered" evidence="4">
    <location>
        <begin position="195"/>
        <end position="216"/>
    </location>
</feature>
<dbReference type="GO" id="GO:0006412">
    <property type="term" value="P:translation"/>
    <property type="evidence" value="ECO:0007669"/>
    <property type="project" value="InterPro"/>
</dbReference>
<keyword evidence="3" id="KW-0687">Ribonucleoprotein</keyword>
<evidence type="ECO:0000256" key="4">
    <source>
        <dbReference type="SAM" id="MobiDB-lite"/>
    </source>
</evidence>
<protein>
    <recommendedName>
        <fullName evidence="7">Ribosomal protein L19</fullName>
    </recommendedName>
</protein>
<evidence type="ECO:0000313" key="5">
    <source>
        <dbReference type="EMBL" id="KAK4527306.1"/>
    </source>
</evidence>
<dbReference type="AlphaFoldDB" id="A0AAV9IJ34"/>
<reference evidence="5 6" key="1">
    <citation type="submission" date="2022-07" db="EMBL/GenBank/DDBJ databases">
        <title>Genome-wide signatures of adaptation to extreme environments.</title>
        <authorList>
            <person name="Cho C.H."/>
            <person name="Yoon H.S."/>
        </authorList>
    </citation>
    <scope>NUCLEOTIDE SEQUENCE [LARGE SCALE GENOMIC DNA]</scope>
    <source>
        <strain evidence="5 6">108.79 E11</strain>
    </source>
</reference>
<evidence type="ECO:0008006" key="7">
    <source>
        <dbReference type="Google" id="ProtNLM"/>
    </source>
</evidence>
<keyword evidence="6" id="KW-1185">Reference proteome</keyword>
<accession>A0AAV9IJ34</accession>
<dbReference type="GO" id="GO:0003735">
    <property type="term" value="F:structural constituent of ribosome"/>
    <property type="evidence" value="ECO:0007669"/>
    <property type="project" value="InterPro"/>
</dbReference>
<keyword evidence="2" id="KW-0689">Ribosomal protein</keyword>